<reference evidence="1 2" key="1">
    <citation type="journal article" date="2014" name="Int. J. Syst. Evol. Microbiol.">
        <title>Nitrososphaera viennensis gen. nov., sp. nov., an aerobic and mesophilic, ammonia-oxidizing archaeon from soil and a member of the archaeal phylum Thaumarchaeota.</title>
        <authorList>
            <person name="Stieglmeier M."/>
            <person name="Klingl A."/>
            <person name="Alves R.J."/>
            <person name="Rittmann S.K."/>
            <person name="Melcher M."/>
            <person name="Leisch N."/>
            <person name="Schleper C."/>
        </authorList>
    </citation>
    <scope>NUCLEOTIDE SEQUENCE [LARGE SCALE GENOMIC DNA]</scope>
    <source>
        <strain evidence="1">EN76</strain>
    </source>
</reference>
<dbReference type="AlphaFoldDB" id="A0A060HMN7"/>
<accession>A0A060HMN7</accession>
<protein>
    <submittedName>
        <fullName evidence="1">Uncharacterized protein</fullName>
    </submittedName>
</protein>
<name>A0A060HMN7_9ARCH</name>
<dbReference type="Proteomes" id="UP000027093">
    <property type="component" value="Chromosome"/>
</dbReference>
<gene>
    <name evidence="1" type="ORF">NVIE_024910</name>
</gene>
<proteinExistence type="predicted"/>
<evidence type="ECO:0000313" key="2">
    <source>
        <dbReference type="Proteomes" id="UP000027093"/>
    </source>
</evidence>
<evidence type="ECO:0000313" key="1">
    <source>
        <dbReference type="EMBL" id="AIC16758.1"/>
    </source>
</evidence>
<organism evidence="1 2">
    <name type="scientific">Nitrososphaera viennensis EN76</name>
    <dbReference type="NCBI Taxonomy" id="926571"/>
    <lineage>
        <taxon>Archaea</taxon>
        <taxon>Nitrososphaerota</taxon>
        <taxon>Nitrososphaeria</taxon>
        <taxon>Nitrososphaerales</taxon>
        <taxon>Nitrososphaeraceae</taxon>
        <taxon>Nitrososphaera</taxon>
    </lineage>
</organism>
<dbReference type="KEGG" id="nvn:NVIE_024910"/>
<sequence length="74" mass="8123">MLRHYDIKPLGQRKNKSKPYYCNTCGDVATAEALFEVDQGTVIIMQRLCARCLSSANYELPNIPEVSGGGGSSR</sequence>
<dbReference type="HOGENOM" id="CLU_200166_0_0_2"/>
<dbReference type="EMBL" id="CP007536">
    <property type="protein sequence ID" value="AIC16758.1"/>
    <property type="molecule type" value="Genomic_DNA"/>
</dbReference>
<keyword evidence="2" id="KW-1185">Reference proteome</keyword>